<dbReference type="InterPro" id="IPR029016">
    <property type="entry name" value="GAF-like_dom_sf"/>
</dbReference>
<gene>
    <name evidence="3" type="ORF">Mic7113_1213</name>
</gene>
<organism evidence="3 4">
    <name type="scientific">Allocoleopsis franciscana PCC 7113</name>
    <dbReference type="NCBI Taxonomy" id="1173027"/>
    <lineage>
        <taxon>Bacteria</taxon>
        <taxon>Bacillati</taxon>
        <taxon>Cyanobacteriota</taxon>
        <taxon>Cyanophyceae</taxon>
        <taxon>Coleofasciculales</taxon>
        <taxon>Coleofasciculaceae</taxon>
        <taxon>Allocoleopsis</taxon>
        <taxon>Allocoleopsis franciscana</taxon>
    </lineage>
</organism>
<dbReference type="KEGG" id="mic:Mic7113_1213"/>
<dbReference type="PROSITE" id="PS50112">
    <property type="entry name" value="PAS"/>
    <property type="match status" value="1"/>
</dbReference>
<evidence type="ECO:0000313" key="3">
    <source>
        <dbReference type="EMBL" id="AFZ17103.1"/>
    </source>
</evidence>
<evidence type="ECO:0000313" key="4">
    <source>
        <dbReference type="Proteomes" id="UP000010471"/>
    </source>
</evidence>
<feature type="domain" description="PAS" evidence="2">
    <location>
        <begin position="242"/>
        <end position="298"/>
    </location>
</feature>
<reference evidence="3 4" key="1">
    <citation type="submission" date="2012-06" db="EMBL/GenBank/DDBJ databases">
        <title>Finished chromosome of genome of Microcoleus sp. PCC 7113.</title>
        <authorList>
            <consortium name="US DOE Joint Genome Institute"/>
            <person name="Gugger M."/>
            <person name="Coursin T."/>
            <person name="Rippka R."/>
            <person name="Tandeau De Marsac N."/>
            <person name="Huntemann M."/>
            <person name="Wei C.-L."/>
            <person name="Han J."/>
            <person name="Detter J.C."/>
            <person name="Han C."/>
            <person name="Tapia R."/>
            <person name="Chen A."/>
            <person name="Kyrpides N."/>
            <person name="Mavromatis K."/>
            <person name="Markowitz V."/>
            <person name="Szeto E."/>
            <person name="Ivanova N."/>
            <person name="Pagani I."/>
            <person name="Pati A."/>
            <person name="Goodwin L."/>
            <person name="Nordberg H.P."/>
            <person name="Cantor M.N."/>
            <person name="Hua S.X."/>
            <person name="Woyke T."/>
            <person name="Kerfeld C.A."/>
        </authorList>
    </citation>
    <scope>NUCLEOTIDE SEQUENCE [LARGE SCALE GENOMIC DNA]</scope>
    <source>
        <strain evidence="3 4">PCC 7113</strain>
    </source>
</reference>
<dbReference type="InterPro" id="IPR000014">
    <property type="entry name" value="PAS"/>
</dbReference>
<dbReference type="Gene3D" id="3.30.450.40">
    <property type="match status" value="1"/>
</dbReference>
<evidence type="ECO:0000256" key="1">
    <source>
        <dbReference type="SAM" id="Coils"/>
    </source>
</evidence>
<dbReference type="Pfam" id="PF01590">
    <property type="entry name" value="GAF"/>
    <property type="match status" value="1"/>
</dbReference>
<keyword evidence="1" id="KW-0175">Coiled coil</keyword>
<dbReference type="RefSeq" id="WP_015181263.1">
    <property type="nucleotide sequence ID" value="NC_019738.1"/>
</dbReference>
<protein>
    <submittedName>
        <fullName evidence="3">PAS domain S-box</fullName>
    </submittedName>
</protein>
<dbReference type="SUPFAM" id="SSF55785">
    <property type="entry name" value="PYP-like sensor domain (PAS domain)"/>
    <property type="match status" value="1"/>
</dbReference>
<dbReference type="SMART" id="SM00065">
    <property type="entry name" value="GAF"/>
    <property type="match status" value="1"/>
</dbReference>
<dbReference type="Pfam" id="PF08447">
    <property type="entry name" value="PAS_3"/>
    <property type="match status" value="1"/>
</dbReference>
<dbReference type="EMBL" id="CP003630">
    <property type="protein sequence ID" value="AFZ17103.1"/>
    <property type="molecule type" value="Genomic_DNA"/>
</dbReference>
<dbReference type="Gene3D" id="3.30.450.20">
    <property type="entry name" value="PAS domain"/>
    <property type="match status" value="1"/>
</dbReference>
<dbReference type="HOGENOM" id="CLU_828510_0_0_3"/>
<dbReference type="eggNOG" id="COG2203">
    <property type="taxonomic scope" value="Bacteria"/>
</dbReference>
<feature type="coiled-coil region" evidence="1">
    <location>
        <begin position="6"/>
        <end position="33"/>
    </location>
</feature>
<sequence>MTEINVNDCDRSKEELIEELASLQQKIAELQSTKIAFDTLHELLLTSTTTAKTATGTLMIRTVLQQILKIAISLTNADESSLFLLDAEGRVTESILARGAVIRDIKQRLVGIVLDKGLAGWVSRNRKVGLVMDTMNDERWLTLPNEPYTVRSALSIPICRGKVLMAVITLMHPEPGHFSSQTAQLMQLCAEQMALIMENALLYVERHASEVQSSQPVQQKELELNATHEPLPPEETRELLGIYIMFNDGRFMYTNPGVAAIFGYSFIEFITVESIFELILSNYHDLVMNQINQCFKSQNKYLYCKFKGQRKNGASIDVQAYGTKTKLSGKQVIVGHLTLA</sequence>
<name>K9WA56_9CYAN</name>
<dbReference type="InterPro" id="IPR003018">
    <property type="entry name" value="GAF"/>
</dbReference>
<dbReference type="InterPro" id="IPR013655">
    <property type="entry name" value="PAS_fold_3"/>
</dbReference>
<dbReference type="InterPro" id="IPR035965">
    <property type="entry name" value="PAS-like_dom_sf"/>
</dbReference>
<dbReference type="STRING" id="1173027.Mic7113_1213"/>
<dbReference type="CDD" id="cd00130">
    <property type="entry name" value="PAS"/>
    <property type="match status" value="1"/>
</dbReference>
<dbReference type="AlphaFoldDB" id="K9WA56"/>
<dbReference type="PATRIC" id="fig|1173027.3.peg.1339"/>
<evidence type="ECO:0000259" key="2">
    <source>
        <dbReference type="PROSITE" id="PS50112"/>
    </source>
</evidence>
<proteinExistence type="predicted"/>
<dbReference type="NCBIfam" id="TIGR00229">
    <property type="entry name" value="sensory_box"/>
    <property type="match status" value="1"/>
</dbReference>
<accession>K9WA56</accession>
<dbReference type="Proteomes" id="UP000010471">
    <property type="component" value="Chromosome"/>
</dbReference>
<keyword evidence="4" id="KW-1185">Reference proteome</keyword>
<dbReference type="SUPFAM" id="SSF55781">
    <property type="entry name" value="GAF domain-like"/>
    <property type="match status" value="1"/>
</dbReference>